<dbReference type="Proteomes" id="UP000652176">
    <property type="component" value="Unassembled WGS sequence"/>
</dbReference>
<reference evidence="1 2" key="1">
    <citation type="submission" date="2020-09" db="EMBL/GenBank/DDBJ databases">
        <title>Methylomonas albis sp. nov. and Methylomonas fluvii sp. nov.: Two cold-adapted methanotrophs from the River Elbe and an amended description of Methylovulum psychrotolerans strain Eb1.</title>
        <authorList>
            <person name="Bussmann I.K."/>
            <person name="Klings K.-W."/>
            <person name="Warnstedt J."/>
            <person name="Hoppert M."/>
            <person name="Saborowski A."/>
            <person name="Horn F."/>
            <person name="Liebner S."/>
        </authorList>
    </citation>
    <scope>NUCLEOTIDE SEQUENCE [LARGE SCALE GENOMIC DNA]</scope>
    <source>
        <strain evidence="1 2">EbA</strain>
    </source>
</reference>
<proteinExistence type="predicted"/>
<sequence length="263" mass="29444">MYIFASEGLGQSPEMLSDFDDEKRRFDAANAEHLKRLAPPALGVLPLDVLRKAGLTTETRINKSTAALLQSVLERSRVLRPYIAGKLISIKIPKNFIHHDFDKVFEHKLVSLHNIVIPMGSSAEKELKNIYGFYHAQTQTIHLRPSANIGHALHEAIHKFASPGFLNIFGKFLNEGVTHYFTDLVLVEQGLLKSKAYAEELACAKNLVRICGRERVAQAYFLGSNKLAMDIVRLLNISLLDLYKLKKQGDASLCAKINKIIPN</sequence>
<keyword evidence="2" id="KW-1185">Reference proteome</keyword>
<dbReference type="EMBL" id="JACXSS010000001">
    <property type="protein sequence ID" value="MBD9356760.1"/>
    <property type="molecule type" value="Genomic_DNA"/>
</dbReference>
<name>A0ABR9D166_9GAMM</name>
<protein>
    <submittedName>
        <fullName evidence="1">Uncharacterized protein</fullName>
    </submittedName>
</protein>
<accession>A0ABR9D166</accession>
<evidence type="ECO:0000313" key="1">
    <source>
        <dbReference type="EMBL" id="MBD9356760.1"/>
    </source>
</evidence>
<dbReference type="RefSeq" id="WP_192375087.1">
    <property type="nucleotide sequence ID" value="NZ_CAJHIV010000001.1"/>
</dbReference>
<organism evidence="1 2">
    <name type="scientific">Methylomonas albis</name>
    <dbReference type="NCBI Taxonomy" id="1854563"/>
    <lineage>
        <taxon>Bacteria</taxon>
        <taxon>Pseudomonadati</taxon>
        <taxon>Pseudomonadota</taxon>
        <taxon>Gammaproteobacteria</taxon>
        <taxon>Methylococcales</taxon>
        <taxon>Methylococcaceae</taxon>
        <taxon>Methylomonas</taxon>
    </lineage>
</organism>
<comment type="caution">
    <text evidence="1">The sequence shown here is derived from an EMBL/GenBank/DDBJ whole genome shotgun (WGS) entry which is preliminary data.</text>
</comment>
<gene>
    <name evidence="1" type="ORF">IE877_12850</name>
</gene>
<evidence type="ECO:0000313" key="2">
    <source>
        <dbReference type="Proteomes" id="UP000652176"/>
    </source>
</evidence>